<dbReference type="InterPro" id="IPR051399">
    <property type="entry name" value="RNA-guided_DNA_endo/Transpos"/>
</dbReference>
<sequence>MATLTKTLKLPFLRLNQAKMEQFERLQQLNTEVANQILALPKAERRALTSKAFAHLDIGSAWINQTIRNANARTPIKHFRRLPLETNNQNWTLHRVGETFSLGFGLVRGVKKRVPLEVHMASHQAWLEAVLDGRAKAGSLKLVRSKKGIWSACLSVSMEVPDATETGRWIGIDRGQNIPVVAATPDGPVVFWKAARIRHVRRVYAQRRARLQKRGKHQAVRKLESRERRIVTHINHCISRELVELAQRLEAGIRLEDLSGIRQSSKQSKAAKRDAGHNRDYWPFYQLETFIRYKAMQAGVAVDAVRPHYTSKTCHHCGALNERRKHAYVCTRCGHQAHADANAAQNVRDWYGLCCPVVLEAPLGGPHDPAPKRVREITAKAVM</sequence>
<reference evidence="3 4" key="1">
    <citation type="submission" date="2021-04" db="EMBL/GenBank/DDBJ databases">
        <title>Complete genome sequencing of Allochromatium tepidum strain NZ.</title>
        <authorList>
            <person name="Tsukatani Y."/>
            <person name="Mori H."/>
        </authorList>
    </citation>
    <scope>NUCLEOTIDE SEQUENCE [LARGE SCALE GENOMIC DNA]</scope>
    <source>
        <strain evidence="3 4">NZ</strain>
        <plasmid evidence="3 4">pAt1</plasmid>
    </source>
</reference>
<geneLocation type="plasmid" evidence="3 4">
    <name>pAt1</name>
</geneLocation>
<dbReference type="NCBIfam" id="TIGR01766">
    <property type="entry name" value="IS200/IS605 family accessory protein TnpB-like domain"/>
    <property type="match status" value="1"/>
</dbReference>
<dbReference type="PANTHER" id="PTHR30405:SF21">
    <property type="entry name" value="TRANSPOSASE-RELATED"/>
    <property type="match status" value="1"/>
</dbReference>
<dbReference type="PANTHER" id="PTHR30405">
    <property type="entry name" value="TRANSPOSASE"/>
    <property type="match status" value="1"/>
</dbReference>
<keyword evidence="3" id="KW-0614">Plasmid</keyword>
<organism evidence="3 4">
    <name type="scientific">Allochromatium tepidum</name>
    <dbReference type="NCBI Taxonomy" id="553982"/>
    <lineage>
        <taxon>Bacteria</taxon>
        <taxon>Pseudomonadati</taxon>
        <taxon>Pseudomonadota</taxon>
        <taxon>Gammaproteobacteria</taxon>
        <taxon>Chromatiales</taxon>
        <taxon>Chromatiaceae</taxon>
        <taxon>Allochromatium</taxon>
    </lineage>
</organism>
<evidence type="ECO:0000259" key="2">
    <source>
        <dbReference type="Pfam" id="PF07282"/>
    </source>
</evidence>
<name>A0ABM7QQW8_9GAMM</name>
<dbReference type="Pfam" id="PF07282">
    <property type="entry name" value="Cas12f1-like_TNB"/>
    <property type="match status" value="1"/>
</dbReference>
<evidence type="ECO:0000313" key="4">
    <source>
        <dbReference type="Proteomes" id="UP000680679"/>
    </source>
</evidence>
<proteinExistence type="predicted"/>
<dbReference type="EMBL" id="AP024564">
    <property type="protein sequence ID" value="BCU08352.1"/>
    <property type="molecule type" value="Genomic_DNA"/>
</dbReference>
<accession>A0ABM7QQW8</accession>
<dbReference type="RefSeq" id="WP_213382209.1">
    <property type="nucleotide sequence ID" value="NZ_AP024564.1"/>
</dbReference>
<evidence type="ECO:0000256" key="1">
    <source>
        <dbReference type="ARBA" id="ARBA00023125"/>
    </source>
</evidence>
<dbReference type="InterPro" id="IPR010095">
    <property type="entry name" value="Cas12f1-like_TNB"/>
</dbReference>
<dbReference type="Proteomes" id="UP000680679">
    <property type="component" value="Plasmid pAt1"/>
</dbReference>
<evidence type="ECO:0000313" key="3">
    <source>
        <dbReference type="EMBL" id="BCU08352.1"/>
    </source>
</evidence>
<keyword evidence="4" id="KW-1185">Reference proteome</keyword>
<protein>
    <recommendedName>
        <fullName evidence="2">Cas12f1-like TNB domain-containing protein</fullName>
    </recommendedName>
</protein>
<keyword evidence="1" id="KW-0238">DNA-binding</keyword>
<feature type="domain" description="Cas12f1-like TNB" evidence="2">
    <location>
        <begin position="284"/>
        <end position="347"/>
    </location>
</feature>
<dbReference type="NCBIfam" id="NF040570">
    <property type="entry name" value="guided_TnpB"/>
    <property type="match status" value="1"/>
</dbReference>
<gene>
    <name evidence="3" type="ORF">Atep_30290</name>
</gene>